<dbReference type="EMBL" id="JACHXW010000010">
    <property type="protein sequence ID" value="MBB3153459.1"/>
    <property type="molecule type" value="Genomic_DNA"/>
</dbReference>
<proteinExistence type="inferred from homology"/>
<accession>A0A7W5GAP6</accession>
<dbReference type="InterPro" id="IPR017853">
    <property type="entry name" value="GH"/>
</dbReference>
<dbReference type="Gene3D" id="3.20.20.80">
    <property type="entry name" value="Glycosidases"/>
    <property type="match status" value="1"/>
</dbReference>
<evidence type="ECO:0000259" key="3">
    <source>
        <dbReference type="Pfam" id="PF01301"/>
    </source>
</evidence>
<dbReference type="SUPFAM" id="SSF49785">
    <property type="entry name" value="Galactose-binding domain-like"/>
    <property type="match status" value="1"/>
</dbReference>
<dbReference type="InterPro" id="IPR001944">
    <property type="entry name" value="Glycoside_Hdrlase_35"/>
</dbReference>
<dbReference type="GO" id="GO:0005975">
    <property type="term" value="P:carbohydrate metabolic process"/>
    <property type="evidence" value="ECO:0007669"/>
    <property type="project" value="InterPro"/>
</dbReference>
<feature type="domain" description="Glycoside hydrolase 35 catalytic" evidence="3">
    <location>
        <begin position="22"/>
        <end position="316"/>
    </location>
</feature>
<evidence type="ECO:0000313" key="5">
    <source>
        <dbReference type="Proteomes" id="UP000518605"/>
    </source>
</evidence>
<dbReference type="Pfam" id="PF01301">
    <property type="entry name" value="Glyco_hydro_35"/>
    <property type="match status" value="1"/>
</dbReference>
<dbReference type="RefSeq" id="WP_183565072.1">
    <property type="nucleotide sequence ID" value="NZ_CBCSLB010000007.1"/>
</dbReference>
<sequence length="934" mass="101526">MITKTEAKAAVRFDADAVRIGETPQVLLCASLFYFRIPRALWRERMEQLKAFGYNSIDVYFPWNYHERAEGEWDFSGERDIAAFLTEAADAGLYVVARPGPYICSEWDGGALPAYLLTKGVKLRDNDAGFLGYVSKWFDQVLPIIKQQQAGEGGTVIGVQLDNELDFYDCHDPQGYISALRDMALSHGITVPLFACAGQGGLLQASGLASNVVPSCNFYPDNRDAEFEQKVLHYGQAMAKLGYPLLVTETNRAHYLLRRLLSCGAKLLGPYLQVSGTDFGFTNATNNWGKPLAFMTSDYDFGGMISPEGHIREEAYEGRLLGRMIAAYGASLAQALPEGEGSSTWAISGDRQGIAGPFTLQLSGGGSLLFVTNLDERDKRIRLSAADGAKAADEQSSFTLQAGRSLALPFEVPLSLWGIEGVLQSSTAELYYAEQSASGASLAFHTDGSGEIVIRMNEPKSVNAVHAASAWSDGKLTIRFDGLDASCCSVVAADGAAFKLLITNRMKALYMEGVTEEGSVIEGQSLVYSDQLEEAASEWSLSGFQASSLLALQAEDSRLTLDSADYLEEAGICRGFAGYEASVALTKGELVQGYLIKQGSDVISLYADGQYAGTAVSGGGSAYLPLVHTLQEGKLHARVEIWGHSNFDDVRLPGLRLHAMKGLRGIAAITEVRDLSGNWRVYRAADRSLRKELIEGQDDSMWPMISFGGWMSPDHPAFEYYRKTFRAAKSADSWTLHFKGLQSLARLFVDGKDVGAIHPFDPFVDISEHVTAGEDVVLTVFVERVLGLPSGQVYVYEGIEAVDWTLQGAEEAELLAHAESKREEGSAVQLPIALEPGETAWLRASTVNSEAQAGWRAKVTGTGLKLTVFLGDRIVGRLWLPGGESRPVLTGGRPDSFYLPGAWYEAGKGELTILLEAVDRERQGRLDAITFISV</sequence>
<keyword evidence="4" id="KW-0378">Hydrolase</keyword>
<protein>
    <submittedName>
        <fullName evidence="4">Beta-galactosidase</fullName>
        <ecNumber evidence="4">3.2.1.23</ecNumber>
    </submittedName>
</protein>
<dbReference type="PRINTS" id="PR00742">
    <property type="entry name" value="GLHYDRLASE35"/>
</dbReference>
<reference evidence="4 5" key="1">
    <citation type="submission" date="2020-08" db="EMBL/GenBank/DDBJ databases">
        <title>Genomic Encyclopedia of Type Strains, Phase III (KMG-III): the genomes of soil and plant-associated and newly described type strains.</title>
        <authorList>
            <person name="Whitman W."/>
        </authorList>
    </citation>
    <scope>NUCLEOTIDE SEQUENCE [LARGE SCALE GENOMIC DNA]</scope>
    <source>
        <strain evidence="4 5">CECT 8234</strain>
    </source>
</reference>
<comment type="caution">
    <text evidence="4">The sequence shown here is derived from an EMBL/GenBank/DDBJ whole genome shotgun (WGS) entry which is preliminary data.</text>
</comment>
<dbReference type="AlphaFoldDB" id="A0A7W5GAP6"/>
<dbReference type="InterPro" id="IPR008979">
    <property type="entry name" value="Galactose-bd-like_sf"/>
</dbReference>
<dbReference type="Gene3D" id="2.60.120.260">
    <property type="entry name" value="Galactose-binding domain-like"/>
    <property type="match status" value="1"/>
</dbReference>
<evidence type="ECO:0000256" key="1">
    <source>
        <dbReference type="ARBA" id="ARBA00009809"/>
    </source>
</evidence>
<comment type="similarity">
    <text evidence="1 2">Belongs to the glycosyl hydrolase 35 family.</text>
</comment>
<gene>
    <name evidence="4" type="ORF">FHS16_003521</name>
</gene>
<dbReference type="Proteomes" id="UP000518605">
    <property type="component" value="Unassembled WGS sequence"/>
</dbReference>
<evidence type="ECO:0000313" key="4">
    <source>
        <dbReference type="EMBL" id="MBB3153459.1"/>
    </source>
</evidence>
<dbReference type="PANTHER" id="PTHR23421">
    <property type="entry name" value="BETA-GALACTOSIDASE RELATED"/>
    <property type="match status" value="1"/>
</dbReference>
<dbReference type="EC" id="3.2.1.23" evidence="4"/>
<evidence type="ECO:0000256" key="2">
    <source>
        <dbReference type="RuleBase" id="RU003679"/>
    </source>
</evidence>
<keyword evidence="5" id="KW-1185">Reference proteome</keyword>
<dbReference type="InterPro" id="IPR031330">
    <property type="entry name" value="Gly_Hdrlase_35_cat"/>
</dbReference>
<name>A0A7W5GAP6_9BACL</name>
<dbReference type="GO" id="GO:0004565">
    <property type="term" value="F:beta-galactosidase activity"/>
    <property type="evidence" value="ECO:0007669"/>
    <property type="project" value="UniProtKB-EC"/>
</dbReference>
<keyword evidence="4" id="KW-0326">Glycosidase</keyword>
<dbReference type="SUPFAM" id="SSF51445">
    <property type="entry name" value="(Trans)glycosidases"/>
    <property type="match status" value="1"/>
</dbReference>
<organism evidence="4 5">
    <name type="scientific">Paenibacillus endophyticus</name>
    <dbReference type="NCBI Taxonomy" id="1294268"/>
    <lineage>
        <taxon>Bacteria</taxon>
        <taxon>Bacillati</taxon>
        <taxon>Bacillota</taxon>
        <taxon>Bacilli</taxon>
        <taxon>Bacillales</taxon>
        <taxon>Paenibacillaceae</taxon>
        <taxon>Paenibacillus</taxon>
    </lineage>
</organism>